<dbReference type="AlphaFoldDB" id="A0A226D519"/>
<name>A0A226D519_FOLCA</name>
<proteinExistence type="predicted"/>
<protein>
    <submittedName>
        <fullName evidence="2">Serine/threonine-protein kinase TOR</fullName>
    </submittedName>
</protein>
<keyword evidence="2" id="KW-0808">Transferase</keyword>
<evidence type="ECO:0000313" key="3">
    <source>
        <dbReference type="Proteomes" id="UP000198287"/>
    </source>
</evidence>
<feature type="signal peptide" evidence="1">
    <location>
        <begin position="1"/>
        <end position="21"/>
    </location>
</feature>
<dbReference type="GO" id="GO:0016301">
    <property type="term" value="F:kinase activity"/>
    <property type="evidence" value="ECO:0007669"/>
    <property type="project" value="UniProtKB-KW"/>
</dbReference>
<evidence type="ECO:0000313" key="2">
    <source>
        <dbReference type="EMBL" id="OXA39837.1"/>
    </source>
</evidence>
<organism evidence="2 3">
    <name type="scientific">Folsomia candida</name>
    <name type="common">Springtail</name>
    <dbReference type="NCBI Taxonomy" id="158441"/>
    <lineage>
        <taxon>Eukaryota</taxon>
        <taxon>Metazoa</taxon>
        <taxon>Ecdysozoa</taxon>
        <taxon>Arthropoda</taxon>
        <taxon>Hexapoda</taxon>
        <taxon>Collembola</taxon>
        <taxon>Entomobryomorpha</taxon>
        <taxon>Isotomoidea</taxon>
        <taxon>Isotomidae</taxon>
        <taxon>Proisotominae</taxon>
        <taxon>Folsomia</taxon>
    </lineage>
</organism>
<accession>A0A226D519</accession>
<keyword evidence="3" id="KW-1185">Reference proteome</keyword>
<gene>
    <name evidence="2" type="ORF">Fcan01_25338</name>
</gene>
<reference evidence="2 3" key="1">
    <citation type="submission" date="2015-12" db="EMBL/GenBank/DDBJ databases">
        <title>The genome of Folsomia candida.</title>
        <authorList>
            <person name="Faddeeva A."/>
            <person name="Derks M.F."/>
            <person name="Anvar Y."/>
            <person name="Smit S."/>
            <person name="Van Straalen N."/>
            <person name="Roelofs D."/>
        </authorList>
    </citation>
    <scope>NUCLEOTIDE SEQUENCE [LARGE SCALE GENOMIC DNA]</scope>
    <source>
        <strain evidence="2 3">VU population</strain>
        <tissue evidence="2">Whole body</tissue>
    </source>
</reference>
<keyword evidence="2" id="KW-0418">Kinase</keyword>
<evidence type="ECO:0000256" key="1">
    <source>
        <dbReference type="SAM" id="SignalP"/>
    </source>
</evidence>
<feature type="chain" id="PRO_5012398122" evidence="1">
    <location>
        <begin position="22"/>
        <end position="117"/>
    </location>
</feature>
<sequence length="117" mass="12820">MRNKLLLALIIITLCLKNCASAPLKEFGGEPENGMRRGNTQIMGDVPSNSAGRAGIRKSRQQWPFMIYGGCVPPGYAGNNNRYYRPGQETQAQCESVGGRWGGIFQGHSVCHYPIGF</sequence>
<dbReference type="Proteomes" id="UP000198287">
    <property type="component" value="Unassembled WGS sequence"/>
</dbReference>
<dbReference type="EMBL" id="LNIX01000036">
    <property type="protein sequence ID" value="OXA39837.1"/>
    <property type="molecule type" value="Genomic_DNA"/>
</dbReference>
<keyword evidence="1" id="KW-0732">Signal</keyword>
<comment type="caution">
    <text evidence="2">The sequence shown here is derived from an EMBL/GenBank/DDBJ whole genome shotgun (WGS) entry which is preliminary data.</text>
</comment>